<dbReference type="SUPFAM" id="SSF54211">
    <property type="entry name" value="Ribosomal protein S5 domain 2-like"/>
    <property type="match status" value="1"/>
</dbReference>
<dbReference type="GO" id="GO:0030677">
    <property type="term" value="C:ribonuclease P complex"/>
    <property type="evidence" value="ECO:0007669"/>
    <property type="project" value="TreeGrafter"/>
</dbReference>
<dbReference type="HAMAP" id="MF_00227">
    <property type="entry name" value="RNase_P"/>
    <property type="match status" value="1"/>
</dbReference>
<dbReference type="InterPro" id="IPR014721">
    <property type="entry name" value="Ribsml_uS5_D2-typ_fold_subgr"/>
</dbReference>
<evidence type="ECO:0000256" key="4">
    <source>
        <dbReference type="ARBA" id="ARBA00022759"/>
    </source>
</evidence>
<sequence>MESLKKNSQFQKVYKKGQSKASKYLVVYWLDNKDNSSANRYGITVSKKIGNAVVRNKVKRRIKEILRKWDDNNYIKLNLDIVIIARKPVVNLNYHQIKSDLKSLLYRCSLIKG</sequence>
<gene>
    <name evidence="7 9" type="primary">rnpA</name>
    <name evidence="9" type="ORF">I0Q91_11435</name>
</gene>
<dbReference type="PANTHER" id="PTHR33992">
    <property type="entry name" value="RIBONUCLEASE P PROTEIN COMPONENT"/>
    <property type="match status" value="1"/>
</dbReference>
<dbReference type="PANTHER" id="PTHR33992:SF1">
    <property type="entry name" value="RIBONUCLEASE P PROTEIN COMPONENT"/>
    <property type="match status" value="1"/>
</dbReference>
<proteinExistence type="inferred from homology"/>
<dbReference type="NCBIfam" id="TIGR00188">
    <property type="entry name" value="rnpA"/>
    <property type="match status" value="1"/>
</dbReference>
<dbReference type="Pfam" id="PF00825">
    <property type="entry name" value="Ribonuclease_P"/>
    <property type="match status" value="1"/>
</dbReference>
<keyword evidence="2 7" id="KW-0819">tRNA processing</keyword>
<keyword evidence="5 7" id="KW-0378">Hydrolase</keyword>
<dbReference type="GO" id="GO:0001682">
    <property type="term" value="P:tRNA 5'-leader removal"/>
    <property type="evidence" value="ECO:0007669"/>
    <property type="project" value="UniProtKB-UniRule"/>
</dbReference>
<comment type="catalytic activity">
    <reaction evidence="7">
        <text>Endonucleolytic cleavage of RNA, removing 5'-extranucleotides from tRNA precursor.</text>
        <dbReference type="EC" id="3.1.26.5"/>
    </reaction>
</comment>
<dbReference type="GO" id="GO:0004526">
    <property type="term" value="F:ribonuclease P activity"/>
    <property type="evidence" value="ECO:0007669"/>
    <property type="project" value="UniProtKB-UniRule"/>
</dbReference>
<comment type="function">
    <text evidence="1 7">RNaseP catalyzes the removal of the 5'-leader sequence from pre-tRNA to produce the mature 5'-terminus. It can also cleave other RNA substrates such as 4.5S RNA. The protein component plays an auxiliary but essential role in vivo by binding to the 5'-leader sequence and broadening the substrate specificity of the ribozyme.</text>
</comment>
<name>A0A931FB82_9FIRM</name>
<evidence type="ECO:0000313" key="9">
    <source>
        <dbReference type="EMBL" id="MBF8437697.1"/>
    </source>
</evidence>
<dbReference type="InterPro" id="IPR020539">
    <property type="entry name" value="RNase_P_CS"/>
</dbReference>
<dbReference type="InterPro" id="IPR020568">
    <property type="entry name" value="Ribosomal_Su5_D2-typ_SF"/>
</dbReference>
<dbReference type="Gene3D" id="3.30.230.10">
    <property type="match status" value="1"/>
</dbReference>
<dbReference type="GO" id="GO:0000049">
    <property type="term" value="F:tRNA binding"/>
    <property type="evidence" value="ECO:0007669"/>
    <property type="project" value="UniProtKB-UniRule"/>
</dbReference>
<dbReference type="InterPro" id="IPR000100">
    <property type="entry name" value="RNase_P"/>
</dbReference>
<accession>A0A931FB82</accession>
<evidence type="ECO:0000256" key="1">
    <source>
        <dbReference type="ARBA" id="ARBA00002663"/>
    </source>
</evidence>
<keyword evidence="4 7" id="KW-0255">Endonuclease</keyword>
<protein>
    <recommendedName>
        <fullName evidence="7 8">Ribonuclease P protein component</fullName>
        <shortName evidence="7">RNase P protein</shortName>
        <shortName evidence="7">RNaseP protein</shortName>
        <ecNumber evidence="7 8">3.1.26.5</ecNumber>
    </recommendedName>
    <alternativeName>
        <fullName evidence="7">Protein C5</fullName>
    </alternativeName>
</protein>
<comment type="similarity">
    <text evidence="7">Belongs to the RnpA family.</text>
</comment>
<dbReference type="PROSITE" id="PS00648">
    <property type="entry name" value="RIBONUCLEASE_P"/>
    <property type="match status" value="1"/>
</dbReference>
<evidence type="ECO:0000256" key="3">
    <source>
        <dbReference type="ARBA" id="ARBA00022722"/>
    </source>
</evidence>
<comment type="subunit">
    <text evidence="7">Consists of a catalytic RNA component (M1 or rnpB) and a protein subunit.</text>
</comment>
<keyword evidence="6 7" id="KW-0694">RNA-binding</keyword>
<evidence type="ECO:0000256" key="6">
    <source>
        <dbReference type="ARBA" id="ARBA00022884"/>
    </source>
</evidence>
<evidence type="ECO:0000256" key="7">
    <source>
        <dbReference type="HAMAP-Rule" id="MF_00227"/>
    </source>
</evidence>
<dbReference type="EC" id="3.1.26.5" evidence="7 8"/>
<dbReference type="RefSeq" id="WP_270454704.1">
    <property type="nucleotide sequence ID" value="NZ_JADPIE010000007.1"/>
</dbReference>
<dbReference type="Proteomes" id="UP000621436">
    <property type="component" value="Unassembled WGS sequence"/>
</dbReference>
<dbReference type="GO" id="GO:0042781">
    <property type="term" value="F:3'-tRNA processing endoribonuclease activity"/>
    <property type="evidence" value="ECO:0007669"/>
    <property type="project" value="TreeGrafter"/>
</dbReference>
<keyword evidence="10" id="KW-1185">Reference proteome</keyword>
<reference evidence="9" key="1">
    <citation type="submission" date="2020-11" db="EMBL/GenBank/DDBJ databases">
        <title>Halonatronomonas betainensis gen. nov., sp. nov. a novel haloalkaliphilic representative of the family Halanaerobiacae capable of betaine degradation.</title>
        <authorList>
            <person name="Boltyanskaya Y."/>
            <person name="Kevbrin V."/>
            <person name="Detkova E."/>
            <person name="Grouzdev D.S."/>
            <person name="Koziaeva V."/>
            <person name="Zhilina T."/>
        </authorList>
    </citation>
    <scope>NUCLEOTIDE SEQUENCE</scope>
    <source>
        <strain evidence="9">Z-7014</strain>
    </source>
</reference>
<evidence type="ECO:0000256" key="2">
    <source>
        <dbReference type="ARBA" id="ARBA00022694"/>
    </source>
</evidence>
<dbReference type="AlphaFoldDB" id="A0A931FB82"/>
<organism evidence="9 10">
    <name type="scientific">Halonatronomonas betaini</name>
    <dbReference type="NCBI Taxonomy" id="2778430"/>
    <lineage>
        <taxon>Bacteria</taxon>
        <taxon>Bacillati</taxon>
        <taxon>Bacillota</taxon>
        <taxon>Clostridia</taxon>
        <taxon>Halanaerobiales</taxon>
        <taxon>Halarsenatibacteraceae</taxon>
        <taxon>Halonatronomonas</taxon>
    </lineage>
</organism>
<dbReference type="EMBL" id="JADPIE010000007">
    <property type="protein sequence ID" value="MBF8437697.1"/>
    <property type="molecule type" value="Genomic_DNA"/>
</dbReference>
<keyword evidence="3 7" id="KW-0540">Nuclease</keyword>
<evidence type="ECO:0000256" key="5">
    <source>
        <dbReference type="ARBA" id="ARBA00022801"/>
    </source>
</evidence>
<evidence type="ECO:0000313" key="10">
    <source>
        <dbReference type="Proteomes" id="UP000621436"/>
    </source>
</evidence>
<evidence type="ECO:0000256" key="8">
    <source>
        <dbReference type="NCBIfam" id="TIGR00188"/>
    </source>
</evidence>
<comment type="caution">
    <text evidence="9">The sequence shown here is derived from an EMBL/GenBank/DDBJ whole genome shotgun (WGS) entry which is preliminary data.</text>
</comment>